<evidence type="ECO:0000256" key="1">
    <source>
        <dbReference type="ARBA" id="ARBA00012391"/>
    </source>
</evidence>
<keyword evidence="5" id="KW-0067">ATP-binding</keyword>
<dbReference type="Proteomes" id="UP000006048">
    <property type="component" value="Chromosome"/>
</dbReference>
<evidence type="ECO:0000256" key="6">
    <source>
        <dbReference type="ARBA" id="ARBA00023134"/>
    </source>
</evidence>
<dbReference type="GO" id="GO:0005525">
    <property type="term" value="F:GTP binding"/>
    <property type="evidence" value="ECO:0007669"/>
    <property type="project" value="UniProtKB-KW"/>
</dbReference>
<dbReference type="InterPro" id="IPR054696">
    <property type="entry name" value="GTP-eEF1A_C"/>
</dbReference>
<dbReference type="InterPro" id="IPR044139">
    <property type="entry name" value="CysN_NoDQ_III"/>
</dbReference>
<dbReference type="InterPro" id="IPR050100">
    <property type="entry name" value="TRAFAC_GTPase_members"/>
</dbReference>
<dbReference type="InterPro" id="IPR027417">
    <property type="entry name" value="P-loop_NTPase"/>
</dbReference>
<dbReference type="EMBL" id="CP002959">
    <property type="protein sequence ID" value="AFM14440.1"/>
    <property type="molecule type" value="Genomic_DNA"/>
</dbReference>
<dbReference type="STRING" id="869212.Turpa_3806"/>
<keyword evidence="2 8" id="KW-0808">Transferase</keyword>
<dbReference type="Pfam" id="PF00009">
    <property type="entry name" value="GTP_EFTU"/>
    <property type="match status" value="1"/>
</dbReference>
<dbReference type="NCBIfam" id="TIGR02034">
    <property type="entry name" value="CysN"/>
    <property type="match status" value="1"/>
</dbReference>
<evidence type="ECO:0000256" key="3">
    <source>
        <dbReference type="ARBA" id="ARBA00022695"/>
    </source>
</evidence>
<dbReference type="Gene3D" id="3.40.50.300">
    <property type="entry name" value="P-loop containing nucleotide triphosphate hydrolases"/>
    <property type="match status" value="1"/>
</dbReference>
<feature type="domain" description="Tr-type G" evidence="7">
    <location>
        <begin position="9"/>
        <end position="221"/>
    </location>
</feature>
<reference evidence="8 9" key="1">
    <citation type="submission" date="2012-06" db="EMBL/GenBank/DDBJ databases">
        <title>The complete chromosome of genome of Turneriella parva DSM 21527.</title>
        <authorList>
            <consortium name="US DOE Joint Genome Institute (JGI-PGF)"/>
            <person name="Lucas S."/>
            <person name="Han J."/>
            <person name="Lapidus A."/>
            <person name="Bruce D."/>
            <person name="Goodwin L."/>
            <person name="Pitluck S."/>
            <person name="Peters L."/>
            <person name="Kyrpides N."/>
            <person name="Mavromatis K."/>
            <person name="Ivanova N."/>
            <person name="Mikhailova N."/>
            <person name="Chertkov O."/>
            <person name="Detter J.C."/>
            <person name="Tapia R."/>
            <person name="Han C."/>
            <person name="Land M."/>
            <person name="Hauser L."/>
            <person name="Markowitz V."/>
            <person name="Cheng J.-F."/>
            <person name="Hugenholtz P."/>
            <person name="Woyke T."/>
            <person name="Wu D."/>
            <person name="Gronow S."/>
            <person name="Wellnitz S."/>
            <person name="Brambilla E."/>
            <person name="Klenk H.-P."/>
            <person name="Eisen J.A."/>
        </authorList>
    </citation>
    <scope>NUCLEOTIDE SEQUENCE [LARGE SCALE GENOMIC DNA]</scope>
    <source>
        <strain evidence="9">ATCC BAA-1111 / DSM 21527 / NCTC 11395 / H</strain>
    </source>
</reference>
<dbReference type="Pfam" id="PF22594">
    <property type="entry name" value="GTP-eEF1A_C"/>
    <property type="match status" value="1"/>
</dbReference>
<dbReference type="HOGENOM" id="CLU_007265_5_2_12"/>
<dbReference type="GO" id="GO:0005524">
    <property type="term" value="F:ATP binding"/>
    <property type="evidence" value="ECO:0007669"/>
    <property type="project" value="UniProtKB-KW"/>
</dbReference>
<name>I4BAY3_TURPD</name>
<gene>
    <name evidence="8" type="ordered locus">Turpa_3806</name>
</gene>
<evidence type="ECO:0000256" key="4">
    <source>
        <dbReference type="ARBA" id="ARBA00022741"/>
    </source>
</evidence>
<dbReference type="InterPro" id="IPR009000">
    <property type="entry name" value="Transl_B-barrel_sf"/>
</dbReference>
<dbReference type="AlphaFoldDB" id="I4BAY3"/>
<dbReference type="SUPFAM" id="SSF50447">
    <property type="entry name" value="Translation proteins"/>
    <property type="match status" value="1"/>
</dbReference>
<dbReference type="SUPFAM" id="SSF52540">
    <property type="entry name" value="P-loop containing nucleoside triphosphate hydrolases"/>
    <property type="match status" value="1"/>
</dbReference>
<dbReference type="InterPro" id="IPR009001">
    <property type="entry name" value="Transl_elong_EF1A/Init_IF2_C"/>
</dbReference>
<dbReference type="EC" id="2.7.7.4" evidence="1"/>
<evidence type="ECO:0000313" key="9">
    <source>
        <dbReference type="Proteomes" id="UP000006048"/>
    </source>
</evidence>
<proteinExistence type="predicted"/>
<dbReference type="PRINTS" id="PR00315">
    <property type="entry name" value="ELONGATNFCT"/>
</dbReference>
<keyword evidence="9" id="KW-1185">Reference proteome</keyword>
<evidence type="ECO:0000256" key="5">
    <source>
        <dbReference type="ARBA" id="ARBA00022840"/>
    </source>
</evidence>
<dbReference type="GO" id="GO:0004781">
    <property type="term" value="F:sulfate adenylyltransferase (ATP) activity"/>
    <property type="evidence" value="ECO:0007669"/>
    <property type="project" value="UniProtKB-EC"/>
</dbReference>
<keyword evidence="6" id="KW-0342">GTP-binding</keyword>
<dbReference type="CDD" id="cd04095">
    <property type="entry name" value="CysN_NoDQ_III"/>
    <property type="match status" value="1"/>
</dbReference>
<dbReference type="InterPro" id="IPR011779">
    <property type="entry name" value="SO4_adenylTrfase_lsu"/>
</dbReference>
<accession>I4BAY3</accession>
<evidence type="ECO:0000256" key="2">
    <source>
        <dbReference type="ARBA" id="ARBA00022679"/>
    </source>
</evidence>
<dbReference type="InterPro" id="IPR000795">
    <property type="entry name" value="T_Tr_GTP-bd_dom"/>
</dbReference>
<keyword evidence="4" id="KW-0547">Nucleotide-binding</keyword>
<dbReference type="PROSITE" id="PS51722">
    <property type="entry name" value="G_TR_2"/>
    <property type="match status" value="1"/>
</dbReference>
<dbReference type="GO" id="GO:0003924">
    <property type="term" value="F:GTPase activity"/>
    <property type="evidence" value="ECO:0007669"/>
    <property type="project" value="InterPro"/>
</dbReference>
<dbReference type="PROSITE" id="PS00301">
    <property type="entry name" value="G_TR_1"/>
    <property type="match status" value="1"/>
</dbReference>
<sequence>MAGEQGQTMDLMRVFTCGSVDDGKSTLIGRLLYDSKSIFQEHLDHIESKDRIGDGELNLALLTDGLKAEREQGITIDVAYKYFSTPKRKFIIADTPGHIQYTRNMVTGASLADTAIILIDARQGILEQTRRHSFISHLLRVPHLIVCVNKMDLVGYSEARFNEIERDFKVMAASLDFQQTTLIPISALKGDNIVNTSAAMPWFRGDALLKTLEESAVHSKVAKGTRFTVQYVLRPQNTELHDFRGFAGILRSGEITVGDRLRVEPSGAEVTVTALHYSGQNTDRLYAADSGVIEIDRDVDISRGDLFVAAAEPVQRASLFKARLTHLDTQALKLGFPYYLLCGTRKIKAMVKSVERKLDIHSLAFADADPGSTIQLNEIAEVTLKTAQPIQFDSYANNWTTGAAVLVDSQTHMTSAALMLTEIAE</sequence>
<dbReference type="PATRIC" id="fig|869212.3.peg.3835"/>
<dbReference type="InterPro" id="IPR041757">
    <property type="entry name" value="CysN_GTP-bd"/>
</dbReference>
<dbReference type="GO" id="GO:0006790">
    <property type="term" value="P:sulfur compound metabolic process"/>
    <property type="evidence" value="ECO:0007669"/>
    <property type="project" value="InterPro"/>
</dbReference>
<dbReference type="Gene3D" id="2.40.30.10">
    <property type="entry name" value="Translation factors"/>
    <property type="match status" value="2"/>
</dbReference>
<dbReference type="PANTHER" id="PTHR23115">
    <property type="entry name" value="TRANSLATION FACTOR"/>
    <property type="match status" value="1"/>
</dbReference>
<dbReference type="KEGG" id="tpx:Turpa_3806"/>
<evidence type="ECO:0000313" key="8">
    <source>
        <dbReference type="EMBL" id="AFM14440.1"/>
    </source>
</evidence>
<evidence type="ECO:0000259" key="7">
    <source>
        <dbReference type="PROSITE" id="PS51722"/>
    </source>
</evidence>
<dbReference type="SUPFAM" id="SSF50465">
    <property type="entry name" value="EF-Tu/eEF-1alpha/eIF2-gamma C-terminal domain"/>
    <property type="match status" value="1"/>
</dbReference>
<keyword evidence="3 8" id="KW-0548">Nucleotidyltransferase</keyword>
<dbReference type="FunFam" id="3.40.50.300:FF:000119">
    <property type="entry name" value="Sulfate adenylyltransferase subunit 1"/>
    <property type="match status" value="1"/>
</dbReference>
<dbReference type="CDD" id="cd04166">
    <property type="entry name" value="CysN_ATPS"/>
    <property type="match status" value="1"/>
</dbReference>
<dbReference type="InterPro" id="IPR031157">
    <property type="entry name" value="G_TR_CS"/>
</dbReference>
<protein>
    <recommendedName>
        <fullName evidence="1">sulfate adenylyltransferase</fullName>
        <ecNumber evidence="1">2.7.7.4</ecNumber>
    </recommendedName>
</protein>
<organism evidence="8 9">
    <name type="scientific">Turneriella parva (strain ATCC BAA-1111 / DSM 21527 / NCTC 11395 / H)</name>
    <name type="common">Leptospira parva</name>
    <dbReference type="NCBI Taxonomy" id="869212"/>
    <lineage>
        <taxon>Bacteria</taxon>
        <taxon>Pseudomonadati</taxon>
        <taxon>Spirochaetota</taxon>
        <taxon>Spirochaetia</taxon>
        <taxon>Leptospirales</taxon>
        <taxon>Leptospiraceae</taxon>
        <taxon>Turneriella</taxon>
    </lineage>
</organism>